<dbReference type="InterPro" id="IPR000715">
    <property type="entry name" value="Glycosyl_transferase_4"/>
</dbReference>
<dbReference type="GO" id="GO:0044038">
    <property type="term" value="P:cell wall macromolecule biosynthetic process"/>
    <property type="evidence" value="ECO:0007669"/>
    <property type="project" value="TreeGrafter"/>
</dbReference>
<comment type="subcellular location">
    <subcellularLocation>
        <location evidence="1">Cell membrane</location>
        <topology evidence="1">Multi-pass membrane protein</topology>
    </subcellularLocation>
</comment>
<feature type="transmembrane region" description="Helical" evidence="8">
    <location>
        <begin position="55"/>
        <end position="85"/>
    </location>
</feature>
<name>A0A7C2V722_9AQUI</name>
<keyword evidence="2" id="KW-1003">Cell membrane</keyword>
<keyword evidence="3 9" id="KW-0808">Transferase</keyword>
<evidence type="ECO:0000256" key="2">
    <source>
        <dbReference type="ARBA" id="ARBA00022475"/>
    </source>
</evidence>
<dbReference type="GO" id="GO:0005886">
    <property type="term" value="C:plasma membrane"/>
    <property type="evidence" value="ECO:0007669"/>
    <property type="project" value="UniProtKB-SubCell"/>
</dbReference>
<comment type="caution">
    <text evidence="9">The sequence shown here is derived from an EMBL/GenBank/DDBJ whole genome shotgun (WGS) entry which is preliminary data.</text>
</comment>
<evidence type="ECO:0000256" key="3">
    <source>
        <dbReference type="ARBA" id="ARBA00022679"/>
    </source>
</evidence>
<feature type="transmembrane region" description="Helical" evidence="8">
    <location>
        <begin position="181"/>
        <end position="199"/>
    </location>
</feature>
<evidence type="ECO:0000256" key="8">
    <source>
        <dbReference type="SAM" id="Phobius"/>
    </source>
</evidence>
<evidence type="ECO:0000256" key="1">
    <source>
        <dbReference type="ARBA" id="ARBA00004651"/>
    </source>
</evidence>
<feature type="binding site" evidence="7">
    <location>
        <position position="210"/>
    </location>
    <ligand>
        <name>Mg(2+)</name>
        <dbReference type="ChEBI" id="CHEBI:18420"/>
    </ligand>
</feature>
<sequence length="343" mass="38629">MKELWLFIASFLLSFTACYLFIRFNPFGSWAYDPTSGGPQKFHTKPVPRVGGLAIFITLLFFSLFEGSYWTLVLCTLPAFLGGLLEDLTKRVGVRERFFLTMLSGALGYFLLDAYINRVDLPIFDHLLSLSLVSFAFTVFAVGGVANAINIIDGYNGLASGVSLLSLLALGYVSYLVGDYHLAKLCLLLCCAILGFFLWNYPSGSIFLGDGGAYLLGFLIAEVSVLLVQRNPEVSPWFPLLVIAYPVVETLFSIYRKKLLRGTSPGEPDKLHLHMLIYKRLVKVEDKLLRNFMTSPYLWTLSLLSIIPAVIFWKNTLILIALFLCFVWVYVALYRRLVRFGRV</sequence>
<evidence type="ECO:0000256" key="4">
    <source>
        <dbReference type="ARBA" id="ARBA00022692"/>
    </source>
</evidence>
<dbReference type="GO" id="GO:0016780">
    <property type="term" value="F:phosphotransferase activity, for other substituted phosphate groups"/>
    <property type="evidence" value="ECO:0007669"/>
    <property type="project" value="InterPro"/>
</dbReference>
<dbReference type="GO" id="GO:0009103">
    <property type="term" value="P:lipopolysaccharide biosynthetic process"/>
    <property type="evidence" value="ECO:0007669"/>
    <property type="project" value="TreeGrafter"/>
</dbReference>
<evidence type="ECO:0000313" key="9">
    <source>
        <dbReference type="EMBL" id="HEW45961.1"/>
    </source>
</evidence>
<protein>
    <submittedName>
        <fullName evidence="9">Glycosyl transferase</fullName>
    </submittedName>
</protein>
<feature type="transmembrane region" description="Helical" evidence="8">
    <location>
        <begin position="128"/>
        <end position="149"/>
    </location>
</feature>
<accession>A0A7C2V722</accession>
<feature type="transmembrane region" description="Helical" evidence="8">
    <location>
        <begin position="317"/>
        <end position="334"/>
    </location>
</feature>
<comment type="cofactor">
    <cofactor evidence="7">
        <name>Mg(2+)</name>
        <dbReference type="ChEBI" id="CHEBI:18420"/>
    </cofactor>
</comment>
<dbReference type="PANTHER" id="PTHR22926:SF3">
    <property type="entry name" value="UNDECAPRENYL-PHOSPHATE ALPHA-N-ACETYLGLUCOSAMINYL 1-PHOSPHATE TRANSFERASE"/>
    <property type="match status" value="1"/>
</dbReference>
<dbReference type="GO" id="GO:0071555">
    <property type="term" value="P:cell wall organization"/>
    <property type="evidence" value="ECO:0007669"/>
    <property type="project" value="TreeGrafter"/>
</dbReference>
<dbReference type="CDD" id="cd06912">
    <property type="entry name" value="GT_MraY_like"/>
    <property type="match status" value="1"/>
</dbReference>
<dbReference type="PROSITE" id="PS51257">
    <property type="entry name" value="PROKAR_LIPOPROTEIN"/>
    <property type="match status" value="1"/>
</dbReference>
<dbReference type="EMBL" id="DSFP01000038">
    <property type="protein sequence ID" value="HEW45961.1"/>
    <property type="molecule type" value="Genomic_DNA"/>
</dbReference>
<feature type="transmembrane region" description="Helical" evidence="8">
    <location>
        <begin position="234"/>
        <end position="255"/>
    </location>
</feature>
<evidence type="ECO:0000256" key="5">
    <source>
        <dbReference type="ARBA" id="ARBA00022989"/>
    </source>
</evidence>
<organism evidence="9">
    <name type="scientific">Hydrogenobacter sp</name>
    <dbReference type="NCBI Taxonomy" id="2152829"/>
    <lineage>
        <taxon>Bacteria</taxon>
        <taxon>Pseudomonadati</taxon>
        <taxon>Aquificota</taxon>
        <taxon>Aquificia</taxon>
        <taxon>Aquificales</taxon>
        <taxon>Aquificaceae</taxon>
        <taxon>Hydrogenobacter</taxon>
    </lineage>
</organism>
<dbReference type="Pfam" id="PF00953">
    <property type="entry name" value="Glycos_transf_4"/>
    <property type="match status" value="1"/>
</dbReference>
<keyword evidence="6 8" id="KW-0472">Membrane</keyword>
<feature type="binding site" evidence="7">
    <location>
        <position position="150"/>
    </location>
    <ligand>
        <name>Mg(2+)</name>
        <dbReference type="ChEBI" id="CHEBI:18420"/>
    </ligand>
</feature>
<feature type="transmembrane region" description="Helical" evidence="8">
    <location>
        <begin position="97"/>
        <end position="116"/>
    </location>
</feature>
<dbReference type="AlphaFoldDB" id="A0A7C2V722"/>
<reference evidence="9" key="1">
    <citation type="journal article" date="2020" name="mSystems">
        <title>Genome- and Community-Level Interaction Insights into Carbon Utilization and Element Cycling Functions of Hydrothermarchaeota in Hydrothermal Sediment.</title>
        <authorList>
            <person name="Zhou Z."/>
            <person name="Liu Y."/>
            <person name="Xu W."/>
            <person name="Pan J."/>
            <person name="Luo Z.H."/>
            <person name="Li M."/>
        </authorList>
    </citation>
    <scope>NUCLEOTIDE SEQUENCE [LARGE SCALE GENOMIC DNA]</scope>
    <source>
        <strain evidence="9">SpSt-132</strain>
    </source>
</reference>
<dbReference type="GO" id="GO:0046872">
    <property type="term" value="F:metal ion binding"/>
    <property type="evidence" value="ECO:0007669"/>
    <property type="project" value="UniProtKB-KW"/>
</dbReference>
<feature type="transmembrane region" description="Helical" evidence="8">
    <location>
        <begin position="288"/>
        <end position="311"/>
    </location>
</feature>
<keyword evidence="4 8" id="KW-0812">Transmembrane</keyword>
<feature type="transmembrane region" description="Helical" evidence="8">
    <location>
        <begin position="156"/>
        <end position="175"/>
    </location>
</feature>
<keyword evidence="7" id="KW-0460">Magnesium</keyword>
<feature type="transmembrane region" description="Helical" evidence="8">
    <location>
        <begin position="211"/>
        <end position="228"/>
    </location>
</feature>
<evidence type="ECO:0000256" key="7">
    <source>
        <dbReference type="PIRSR" id="PIRSR600715-1"/>
    </source>
</evidence>
<gene>
    <name evidence="9" type="ORF">ENO47_04725</name>
</gene>
<keyword evidence="7" id="KW-0479">Metal-binding</keyword>
<keyword evidence="5 8" id="KW-1133">Transmembrane helix</keyword>
<dbReference type="PANTHER" id="PTHR22926">
    <property type="entry name" value="PHOSPHO-N-ACETYLMURAMOYL-PENTAPEPTIDE-TRANSFERASE"/>
    <property type="match status" value="1"/>
</dbReference>
<proteinExistence type="predicted"/>
<evidence type="ECO:0000256" key="6">
    <source>
        <dbReference type="ARBA" id="ARBA00023136"/>
    </source>
</evidence>